<keyword evidence="3 9" id="KW-0479">Metal-binding</keyword>
<evidence type="ECO:0000256" key="8">
    <source>
        <dbReference type="ARBA" id="ARBA00047883"/>
    </source>
</evidence>
<feature type="binding site" evidence="9">
    <location>
        <position position="72"/>
    </location>
    <ligand>
        <name>4-amino-2-methyl-5-(diphosphooxymethyl)pyrimidine</name>
        <dbReference type="ChEBI" id="CHEBI:57841"/>
    </ligand>
</feature>
<keyword evidence="5 9" id="KW-0784">Thiamine biosynthesis</keyword>
<evidence type="ECO:0000313" key="14">
    <source>
        <dbReference type="Proteomes" id="UP000578091"/>
    </source>
</evidence>
<accession>A0A853JIE5</accession>
<feature type="binding site" evidence="9">
    <location>
        <begin position="138"/>
        <end position="140"/>
    </location>
    <ligand>
        <name>2-[(2R,5Z)-2-carboxy-4-methylthiazol-5(2H)-ylidene]ethyl phosphate</name>
        <dbReference type="ChEBI" id="CHEBI:62899"/>
    </ligand>
</feature>
<dbReference type="PANTHER" id="PTHR20857:SF15">
    <property type="entry name" value="THIAMINE-PHOSPHATE SYNTHASE"/>
    <property type="match status" value="1"/>
</dbReference>
<dbReference type="InterPro" id="IPR022998">
    <property type="entry name" value="ThiamineP_synth_TenI"/>
</dbReference>
<dbReference type="InterPro" id="IPR034291">
    <property type="entry name" value="TMP_synthase"/>
</dbReference>
<feature type="binding site" evidence="9">
    <location>
        <position position="141"/>
    </location>
    <ligand>
        <name>4-amino-2-methyl-5-(diphosphooxymethyl)pyrimidine</name>
        <dbReference type="ChEBI" id="CHEBI:57841"/>
    </ligand>
</feature>
<evidence type="ECO:0000256" key="3">
    <source>
        <dbReference type="ARBA" id="ARBA00022723"/>
    </source>
</evidence>
<comment type="similarity">
    <text evidence="9 10">Belongs to the thiamine-phosphate synthase family.</text>
</comment>
<gene>
    <name evidence="9" type="primary">thiE</name>
    <name evidence="13" type="ORF">H0E84_17510</name>
</gene>
<dbReference type="Gene3D" id="3.20.20.70">
    <property type="entry name" value="Aldolase class I"/>
    <property type="match status" value="1"/>
</dbReference>
<dbReference type="GO" id="GO:0009228">
    <property type="term" value="P:thiamine biosynthetic process"/>
    <property type="evidence" value="ECO:0007669"/>
    <property type="project" value="UniProtKB-KW"/>
</dbReference>
<feature type="domain" description="Thiamine phosphate synthase/TenI" evidence="12">
    <location>
        <begin position="12"/>
        <end position="189"/>
    </location>
</feature>
<protein>
    <recommendedName>
        <fullName evidence="9">Thiamine-phosphate synthase</fullName>
        <shortName evidence="9">TP synthase</shortName>
        <shortName evidence="9">TPS</shortName>
        <ecNumber evidence="9">2.5.1.3</ecNumber>
    </recommendedName>
    <alternativeName>
        <fullName evidence="9">Thiamine-phosphate pyrophosphorylase</fullName>
        <shortName evidence="9">TMP pyrophosphorylase</shortName>
        <shortName evidence="9">TMP-PPase</shortName>
    </alternativeName>
</protein>
<dbReference type="InterPro" id="IPR036206">
    <property type="entry name" value="ThiamineP_synth_sf"/>
</dbReference>
<dbReference type="RefSeq" id="WP_180679943.1">
    <property type="nucleotide sequence ID" value="NZ_JACCKA010000091.1"/>
</dbReference>
<dbReference type="NCBIfam" id="TIGR00693">
    <property type="entry name" value="thiE"/>
    <property type="match status" value="1"/>
</dbReference>
<reference evidence="13 14" key="1">
    <citation type="submission" date="2020-07" db="EMBL/GenBank/DDBJ databases">
        <title>Luteimonas sp. SJ-92.</title>
        <authorList>
            <person name="Huang X.-X."/>
            <person name="Xu L."/>
            <person name="Sun J.-Q."/>
        </authorList>
    </citation>
    <scope>NUCLEOTIDE SEQUENCE [LARGE SCALE GENOMIC DNA]</scope>
    <source>
        <strain evidence="13 14">SJ-92</strain>
    </source>
</reference>
<dbReference type="GO" id="GO:0005737">
    <property type="term" value="C:cytoplasm"/>
    <property type="evidence" value="ECO:0007669"/>
    <property type="project" value="TreeGrafter"/>
</dbReference>
<comment type="pathway">
    <text evidence="1 9 11">Cofactor biosynthesis; thiamine diphosphate biosynthesis; thiamine phosphate from 4-amino-2-methyl-5-diphosphomethylpyrimidine and 4-methyl-5-(2-phosphoethyl)-thiazole: step 1/1.</text>
</comment>
<evidence type="ECO:0000256" key="10">
    <source>
        <dbReference type="RuleBase" id="RU003826"/>
    </source>
</evidence>
<dbReference type="CDD" id="cd00564">
    <property type="entry name" value="TMP_TenI"/>
    <property type="match status" value="1"/>
</dbReference>
<dbReference type="Proteomes" id="UP000578091">
    <property type="component" value="Unassembled WGS sequence"/>
</dbReference>
<dbReference type="GO" id="GO:0009229">
    <property type="term" value="P:thiamine diphosphate biosynthetic process"/>
    <property type="evidence" value="ECO:0007669"/>
    <property type="project" value="UniProtKB-UniRule"/>
</dbReference>
<evidence type="ECO:0000256" key="2">
    <source>
        <dbReference type="ARBA" id="ARBA00022679"/>
    </source>
</evidence>
<evidence type="ECO:0000256" key="7">
    <source>
        <dbReference type="ARBA" id="ARBA00047851"/>
    </source>
</evidence>
<sequence length="213" mass="21756">MNGPPAPSPRGLYLVTPDEPDTTQLLRRVDAVLGEATWLQYRNKAASADLRREQAAALRKRCSAAGVPLIVNDDLDLARAVGADGLHLGEDDGDPAAARAALGVDAIIGVSCYDDLARAARATAAGASYLAFGAFFPTRSKTAARRAGPELLGAAARWGLPRVAIGGITADNAGPLVEAGADLIAVIGGVFEAGDPAAAARSLRRCFDAPGAT</sequence>
<feature type="binding site" evidence="9">
    <location>
        <position position="73"/>
    </location>
    <ligand>
        <name>Mg(2+)</name>
        <dbReference type="ChEBI" id="CHEBI:18420"/>
    </ligand>
</feature>
<feature type="binding site" evidence="9">
    <location>
        <position position="167"/>
    </location>
    <ligand>
        <name>2-[(2R,5Z)-2-carboxy-4-methylthiazol-5(2H)-ylidene]ethyl phosphate</name>
        <dbReference type="ChEBI" id="CHEBI:62899"/>
    </ligand>
</feature>
<evidence type="ECO:0000259" key="12">
    <source>
        <dbReference type="Pfam" id="PF02581"/>
    </source>
</evidence>
<organism evidence="13 14">
    <name type="scientific">Luteimonas salinisoli</name>
    <dbReference type="NCBI Taxonomy" id="2752307"/>
    <lineage>
        <taxon>Bacteria</taxon>
        <taxon>Pseudomonadati</taxon>
        <taxon>Pseudomonadota</taxon>
        <taxon>Gammaproteobacteria</taxon>
        <taxon>Lysobacterales</taxon>
        <taxon>Lysobacteraceae</taxon>
        <taxon>Luteimonas</taxon>
    </lineage>
</organism>
<evidence type="ECO:0000256" key="9">
    <source>
        <dbReference type="HAMAP-Rule" id="MF_00097"/>
    </source>
</evidence>
<evidence type="ECO:0000256" key="6">
    <source>
        <dbReference type="ARBA" id="ARBA00047334"/>
    </source>
</evidence>
<comment type="cofactor">
    <cofactor evidence="9">
        <name>Mg(2+)</name>
        <dbReference type="ChEBI" id="CHEBI:18420"/>
    </cofactor>
    <text evidence="9">Binds 1 Mg(2+) ion per subunit.</text>
</comment>
<comment type="catalytic activity">
    <reaction evidence="8 9 10">
        <text>2-[(2R,5Z)-2-carboxy-4-methylthiazol-5(2H)-ylidene]ethyl phosphate + 4-amino-2-methyl-5-(diphosphooxymethyl)pyrimidine + 2 H(+) = thiamine phosphate + CO2 + diphosphate</text>
        <dbReference type="Rhea" id="RHEA:47844"/>
        <dbReference type="ChEBI" id="CHEBI:15378"/>
        <dbReference type="ChEBI" id="CHEBI:16526"/>
        <dbReference type="ChEBI" id="CHEBI:33019"/>
        <dbReference type="ChEBI" id="CHEBI:37575"/>
        <dbReference type="ChEBI" id="CHEBI:57841"/>
        <dbReference type="ChEBI" id="CHEBI:62899"/>
        <dbReference type="EC" id="2.5.1.3"/>
    </reaction>
</comment>
<dbReference type="UniPathway" id="UPA00060">
    <property type="reaction ID" value="UER00141"/>
</dbReference>
<keyword evidence="4 9" id="KW-0460">Magnesium</keyword>
<dbReference type="Pfam" id="PF02581">
    <property type="entry name" value="TMP-TENI"/>
    <property type="match status" value="1"/>
</dbReference>
<comment type="function">
    <text evidence="9">Condenses 4-methyl-5-(beta-hydroxyethyl)thiazole monophosphate (THZ-P) and 2-methyl-4-amino-5-hydroxymethyl pyrimidine pyrophosphate (HMP-PP) to form thiamine monophosphate (TMP).</text>
</comment>
<comment type="catalytic activity">
    <reaction evidence="6 9 10">
        <text>4-methyl-5-(2-phosphooxyethyl)-thiazole + 4-amino-2-methyl-5-(diphosphooxymethyl)pyrimidine + H(+) = thiamine phosphate + diphosphate</text>
        <dbReference type="Rhea" id="RHEA:22328"/>
        <dbReference type="ChEBI" id="CHEBI:15378"/>
        <dbReference type="ChEBI" id="CHEBI:33019"/>
        <dbReference type="ChEBI" id="CHEBI:37575"/>
        <dbReference type="ChEBI" id="CHEBI:57841"/>
        <dbReference type="ChEBI" id="CHEBI:58296"/>
        <dbReference type="EC" id="2.5.1.3"/>
    </reaction>
</comment>
<dbReference type="InterPro" id="IPR013785">
    <property type="entry name" value="Aldolase_TIM"/>
</dbReference>
<proteinExistence type="inferred from homology"/>
<feature type="binding site" evidence="9">
    <location>
        <position position="111"/>
    </location>
    <ligand>
        <name>4-amino-2-methyl-5-(diphosphooxymethyl)pyrimidine</name>
        <dbReference type="ChEBI" id="CHEBI:57841"/>
    </ligand>
</feature>
<dbReference type="PANTHER" id="PTHR20857">
    <property type="entry name" value="THIAMINE-PHOSPHATE PYROPHOSPHORYLASE"/>
    <property type="match status" value="1"/>
</dbReference>
<comment type="catalytic activity">
    <reaction evidence="7 9 10">
        <text>2-(2-carboxy-4-methylthiazol-5-yl)ethyl phosphate + 4-amino-2-methyl-5-(diphosphooxymethyl)pyrimidine + 2 H(+) = thiamine phosphate + CO2 + diphosphate</text>
        <dbReference type="Rhea" id="RHEA:47848"/>
        <dbReference type="ChEBI" id="CHEBI:15378"/>
        <dbReference type="ChEBI" id="CHEBI:16526"/>
        <dbReference type="ChEBI" id="CHEBI:33019"/>
        <dbReference type="ChEBI" id="CHEBI:37575"/>
        <dbReference type="ChEBI" id="CHEBI:57841"/>
        <dbReference type="ChEBI" id="CHEBI:62890"/>
        <dbReference type="EC" id="2.5.1.3"/>
    </reaction>
</comment>
<feature type="binding site" evidence="9">
    <location>
        <begin position="40"/>
        <end position="44"/>
    </location>
    <ligand>
        <name>4-amino-2-methyl-5-(diphosphooxymethyl)pyrimidine</name>
        <dbReference type="ChEBI" id="CHEBI:57841"/>
    </ligand>
</feature>
<comment type="caution">
    <text evidence="13">The sequence shown here is derived from an EMBL/GenBank/DDBJ whole genome shotgun (WGS) entry which is preliminary data.</text>
</comment>
<keyword evidence="14" id="KW-1185">Reference proteome</keyword>
<feature type="binding site" evidence="9">
    <location>
        <position position="92"/>
    </location>
    <ligand>
        <name>Mg(2+)</name>
        <dbReference type="ChEBI" id="CHEBI:18420"/>
    </ligand>
</feature>
<evidence type="ECO:0000256" key="4">
    <source>
        <dbReference type="ARBA" id="ARBA00022842"/>
    </source>
</evidence>
<evidence type="ECO:0000256" key="1">
    <source>
        <dbReference type="ARBA" id="ARBA00005165"/>
    </source>
</evidence>
<dbReference type="SUPFAM" id="SSF51391">
    <property type="entry name" value="Thiamin phosphate synthase"/>
    <property type="match status" value="1"/>
</dbReference>
<dbReference type="GO" id="GO:0000287">
    <property type="term" value="F:magnesium ion binding"/>
    <property type="evidence" value="ECO:0007669"/>
    <property type="project" value="UniProtKB-UniRule"/>
</dbReference>
<keyword evidence="2 9" id="KW-0808">Transferase</keyword>
<evidence type="ECO:0000313" key="13">
    <source>
        <dbReference type="EMBL" id="NZA28180.1"/>
    </source>
</evidence>
<comment type="caution">
    <text evidence="9">Lacks conserved residue(s) required for the propagation of feature annotation.</text>
</comment>
<dbReference type="GO" id="GO:0004789">
    <property type="term" value="F:thiamine-phosphate diphosphorylase activity"/>
    <property type="evidence" value="ECO:0007669"/>
    <property type="project" value="UniProtKB-UniRule"/>
</dbReference>
<name>A0A853JIE5_9GAMM</name>
<evidence type="ECO:0000256" key="11">
    <source>
        <dbReference type="RuleBase" id="RU004253"/>
    </source>
</evidence>
<dbReference type="EC" id="2.5.1.3" evidence="9"/>
<evidence type="ECO:0000256" key="5">
    <source>
        <dbReference type="ARBA" id="ARBA00022977"/>
    </source>
</evidence>
<dbReference type="HAMAP" id="MF_00097">
    <property type="entry name" value="TMP_synthase"/>
    <property type="match status" value="1"/>
</dbReference>
<dbReference type="AlphaFoldDB" id="A0A853JIE5"/>
<dbReference type="EMBL" id="JACCKA010000091">
    <property type="protein sequence ID" value="NZA28180.1"/>
    <property type="molecule type" value="Genomic_DNA"/>
</dbReference>